<organism evidence="3 4">
    <name type="scientific">Hoylesella buccalis</name>
    <dbReference type="NCBI Taxonomy" id="28127"/>
    <lineage>
        <taxon>Bacteria</taxon>
        <taxon>Pseudomonadati</taxon>
        <taxon>Bacteroidota</taxon>
        <taxon>Bacteroidia</taxon>
        <taxon>Bacteroidales</taxon>
        <taxon>Prevotellaceae</taxon>
        <taxon>Hoylesella</taxon>
    </lineage>
</organism>
<comment type="caution">
    <text evidence="3">The sequence shown here is derived from an EMBL/GenBank/DDBJ whole genome shotgun (WGS) entry which is preliminary data.</text>
</comment>
<dbReference type="InterPro" id="IPR052710">
    <property type="entry name" value="CAAX_protease"/>
</dbReference>
<evidence type="ECO:0000259" key="2">
    <source>
        <dbReference type="Pfam" id="PF02517"/>
    </source>
</evidence>
<keyword evidence="1" id="KW-1133">Transmembrane helix</keyword>
<dbReference type="PANTHER" id="PTHR36435:SF1">
    <property type="entry name" value="CAAX AMINO TERMINAL PROTEASE FAMILY PROTEIN"/>
    <property type="match status" value="1"/>
</dbReference>
<evidence type="ECO:0000313" key="3">
    <source>
        <dbReference type="EMBL" id="PMC24005.1"/>
    </source>
</evidence>
<reference evidence="3 4" key="1">
    <citation type="submission" date="2017-09" db="EMBL/GenBank/DDBJ databases">
        <title>Bacterial strain isolated from the female urinary microbiota.</title>
        <authorList>
            <person name="Thomas-White K."/>
            <person name="Kumar N."/>
            <person name="Forster S."/>
            <person name="Putonti C."/>
            <person name="Lawley T."/>
            <person name="Wolfe A.J."/>
        </authorList>
    </citation>
    <scope>NUCLEOTIDE SEQUENCE [LARGE SCALE GENOMIC DNA]</scope>
    <source>
        <strain evidence="3 4">UMB0536</strain>
    </source>
</reference>
<dbReference type="EMBL" id="PNGJ01000005">
    <property type="protein sequence ID" value="PMC24005.1"/>
    <property type="molecule type" value="Genomic_DNA"/>
</dbReference>
<proteinExistence type="predicted"/>
<feature type="transmembrane region" description="Helical" evidence="1">
    <location>
        <begin position="180"/>
        <end position="197"/>
    </location>
</feature>
<sequence>MEIKYSKKTCILKMLKFIALCAVLLISLSIPYFYHFVLNENSKIDSTLAYDGFSFLVSAVLLLVLSVYSTKEKLHIWNFKGNRLFLKPLVVSVVLAFIWQLLTIIIYYLSTGSYIHKTLSLGISSVLIHFASFVLLGPVMEELIFRKWFIDMMERGGFSKMCVIFVGSILFFCLHIGGDIVRIDTLIIAIPLCIIYIKTHDVRYCIITHITNNFIAFIFALGLI</sequence>
<feature type="transmembrane region" description="Helical" evidence="1">
    <location>
        <begin position="204"/>
        <end position="223"/>
    </location>
</feature>
<feature type="transmembrane region" description="Helical" evidence="1">
    <location>
        <begin position="48"/>
        <end position="68"/>
    </location>
</feature>
<dbReference type="AlphaFoldDB" id="A0A2N6QQE8"/>
<dbReference type="PANTHER" id="PTHR36435">
    <property type="entry name" value="SLR1288 PROTEIN"/>
    <property type="match status" value="1"/>
</dbReference>
<keyword evidence="1" id="KW-0472">Membrane</keyword>
<dbReference type="GO" id="GO:0080120">
    <property type="term" value="P:CAAX-box protein maturation"/>
    <property type="evidence" value="ECO:0007669"/>
    <property type="project" value="UniProtKB-ARBA"/>
</dbReference>
<name>A0A2N6QQE8_9BACT</name>
<feature type="transmembrane region" description="Helical" evidence="1">
    <location>
        <begin position="14"/>
        <end position="36"/>
    </location>
</feature>
<accession>A0A2N6QQE8</accession>
<feature type="transmembrane region" description="Helical" evidence="1">
    <location>
        <begin position="121"/>
        <end position="145"/>
    </location>
</feature>
<evidence type="ECO:0000256" key="1">
    <source>
        <dbReference type="SAM" id="Phobius"/>
    </source>
</evidence>
<dbReference type="InterPro" id="IPR003675">
    <property type="entry name" value="Rce1/LyrA-like_dom"/>
</dbReference>
<dbReference type="Proteomes" id="UP000235564">
    <property type="component" value="Unassembled WGS sequence"/>
</dbReference>
<protein>
    <recommendedName>
        <fullName evidence="2">CAAX prenyl protease 2/Lysostaphin resistance protein A-like domain-containing protein</fullName>
    </recommendedName>
</protein>
<keyword evidence="1" id="KW-0812">Transmembrane</keyword>
<dbReference type="Pfam" id="PF02517">
    <property type="entry name" value="Rce1-like"/>
    <property type="match status" value="1"/>
</dbReference>
<feature type="transmembrane region" description="Helical" evidence="1">
    <location>
        <begin position="89"/>
        <end position="109"/>
    </location>
</feature>
<dbReference type="OrthoDB" id="1070788at2"/>
<feature type="domain" description="CAAX prenyl protease 2/Lysostaphin resistance protein A-like" evidence="2">
    <location>
        <begin position="126"/>
        <end position="215"/>
    </location>
</feature>
<dbReference type="GO" id="GO:0004175">
    <property type="term" value="F:endopeptidase activity"/>
    <property type="evidence" value="ECO:0007669"/>
    <property type="project" value="UniProtKB-ARBA"/>
</dbReference>
<evidence type="ECO:0000313" key="4">
    <source>
        <dbReference type="Proteomes" id="UP000235564"/>
    </source>
</evidence>
<gene>
    <name evidence="3" type="ORF">CJ231_06875</name>
</gene>
<feature type="transmembrane region" description="Helical" evidence="1">
    <location>
        <begin position="157"/>
        <end position="174"/>
    </location>
</feature>